<dbReference type="InterPro" id="IPR011009">
    <property type="entry name" value="Kinase-like_dom_sf"/>
</dbReference>
<dbReference type="Pfam" id="PF03881">
    <property type="entry name" value="Fructosamin_kin"/>
    <property type="match status" value="1"/>
</dbReference>
<dbReference type="Gene3D" id="3.30.200.20">
    <property type="entry name" value="Phosphorylase Kinase, domain 1"/>
    <property type="match status" value="1"/>
</dbReference>
<proteinExistence type="inferred from homology"/>
<dbReference type="Gene3D" id="3.90.1200.10">
    <property type="match status" value="1"/>
</dbReference>
<dbReference type="AlphaFoldDB" id="A0A967ARR3"/>
<gene>
    <name evidence="3" type="ORF">FK220_006235</name>
</gene>
<reference evidence="3" key="2">
    <citation type="submission" date="2020-03" db="EMBL/GenBank/DDBJ databases">
        <title>Flavobacteriaceae bacterium strain TP-CH-4, a member of the family Flavobacteriaceae isolated from a deep-sea seamount.</title>
        <authorList>
            <person name="Zhang D.-C."/>
        </authorList>
    </citation>
    <scope>NUCLEOTIDE SEQUENCE</scope>
    <source>
        <strain evidence="3">TP-CH-4</strain>
    </source>
</reference>
<dbReference type="Proteomes" id="UP000707206">
    <property type="component" value="Unassembled WGS sequence"/>
</dbReference>
<dbReference type="RefSeq" id="WP_152573390.1">
    <property type="nucleotide sequence ID" value="NZ_VIKU02000001.1"/>
</dbReference>
<name>A0A967ARR3_9FLAO</name>
<accession>A0A967ARR3</accession>
<dbReference type="PIRSF" id="PIRSF006221">
    <property type="entry name" value="Ketosamine-3-kinase"/>
    <property type="match status" value="1"/>
</dbReference>
<dbReference type="InterPro" id="IPR016477">
    <property type="entry name" value="Fructo-/Ketosamine-3-kinase"/>
</dbReference>
<reference evidence="3" key="1">
    <citation type="submission" date="2019-07" db="EMBL/GenBank/DDBJ databases">
        <authorList>
            <person name="De-Chao Zhang Q."/>
        </authorList>
    </citation>
    <scope>NUCLEOTIDE SEQUENCE</scope>
    <source>
        <strain evidence="3">TP-CH-4</strain>
    </source>
</reference>
<keyword evidence="2 3" id="KW-0418">Kinase</keyword>
<dbReference type="SUPFAM" id="SSF56112">
    <property type="entry name" value="Protein kinase-like (PK-like)"/>
    <property type="match status" value="1"/>
</dbReference>
<keyword evidence="2" id="KW-0808">Transferase</keyword>
<evidence type="ECO:0000256" key="2">
    <source>
        <dbReference type="PIRNR" id="PIRNR006221"/>
    </source>
</evidence>
<evidence type="ECO:0000256" key="1">
    <source>
        <dbReference type="ARBA" id="ARBA00009460"/>
    </source>
</evidence>
<dbReference type="GO" id="GO:0016301">
    <property type="term" value="F:kinase activity"/>
    <property type="evidence" value="ECO:0007669"/>
    <property type="project" value="UniProtKB-UniRule"/>
</dbReference>
<comment type="similarity">
    <text evidence="1 2">Belongs to the fructosamine kinase family.</text>
</comment>
<dbReference type="PANTHER" id="PTHR12149">
    <property type="entry name" value="FRUCTOSAMINE 3 KINASE-RELATED PROTEIN"/>
    <property type="match status" value="1"/>
</dbReference>
<protein>
    <submittedName>
        <fullName evidence="3">Fructosamine kinase family protein</fullName>
    </submittedName>
</protein>
<organism evidence="3 4">
    <name type="scientific">Pelagihabitans pacificus</name>
    <dbReference type="NCBI Taxonomy" id="2696054"/>
    <lineage>
        <taxon>Bacteria</taxon>
        <taxon>Pseudomonadati</taxon>
        <taxon>Bacteroidota</taxon>
        <taxon>Flavobacteriia</taxon>
        <taxon>Flavobacteriales</taxon>
        <taxon>Flavobacteriaceae</taxon>
        <taxon>Pelagihabitans</taxon>
    </lineage>
</organism>
<dbReference type="PANTHER" id="PTHR12149:SF8">
    <property type="entry name" value="PROTEIN-RIBULOSAMINE 3-KINASE"/>
    <property type="match status" value="1"/>
</dbReference>
<evidence type="ECO:0000313" key="3">
    <source>
        <dbReference type="EMBL" id="NHF58929.1"/>
    </source>
</evidence>
<sequence>MDKNLLAHIEYLLCIRILNSGAVAGGDISKAYLLETETERFFCKLHEGAEALNMFQAERAGLETIARTNTIATPKVLLCEALEKGAFLLMEYIEPKNPSTNDMELFGHQLATMHQISDANKFGWERNNFIGSLPQSNKRNSDWPGFYVWERLVPQLRMACDLNRLQPNEIPSEERLLKTCGALFPTIEPALLHGDLWNGNYLIAQDGSPYLIDPAVYYGHHEVDLAMTRLFGGFGTVFYEAYSSLLPPSPVERERTDIYQLYYLLVHLNLFGSSYYESVNSILKRYFLD</sequence>
<evidence type="ECO:0000313" key="4">
    <source>
        <dbReference type="Proteomes" id="UP000707206"/>
    </source>
</evidence>
<dbReference type="EMBL" id="VIKU02000001">
    <property type="protein sequence ID" value="NHF58929.1"/>
    <property type="molecule type" value="Genomic_DNA"/>
</dbReference>
<keyword evidence="4" id="KW-1185">Reference proteome</keyword>
<comment type="caution">
    <text evidence="3">The sequence shown here is derived from an EMBL/GenBank/DDBJ whole genome shotgun (WGS) entry which is preliminary data.</text>
</comment>